<sequence>MDAAAMISLASSMTIRAPPVAEPAVDRPFGPFGGLQWDELRREQGPRAFQAPAWKRADLEVVVLQQIFRQNEKDSFVRLLQDIRTGLTNPVHSGYRAETGAQVMLTRNIKRPGSDKLSLVNGSRGIVVGWTHRGEALDDLAKEMDKATPSGGKKKNSMFDFLKAMDDSNFEMIPRVQFRNGRTVDVLPMIFTFEVLTVGECTRVQIPLKLAWAMTIHKCQGMTLDYARVGLSGIFAEGQAYVALSRVRSMNGLQILNSSEKPMVRVNRNVQAFFRDIEGGQAYQGQTLEFRKVRVHRRDKFRVRNLSDSDSDSEIADPVDLEDLYNLGDPSEKSAGSADRGRERKLFLATEKPITGEDGLKTFEQRLVEKLSSSPAARPVKRQKCGLEELGLEC</sequence>
<dbReference type="InterPro" id="IPR051055">
    <property type="entry name" value="PIF1_helicase"/>
</dbReference>
<name>A0ABD1Z7Y0_9MARC</name>
<dbReference type="CDD" id="cd18809">
    <property type="entry name" value="SF1_C_RecD"/>
    <property type="match status" value="1"/>
</dbReference>
<organism evidence="2 3">
    <name type="scientific">Riccia fluitans</name>
    <dbReference type="NCBI Taxonomy" id="41844"/>
    <lineage>
        <taxon>Eukaryota</taxon>
        <taxon>Viridiplantae</taxon>
        <taxon>Streptophyta</taxon>
        <taxon>Embryophyta</taxon>
        <taxon>Marchantiophyta</taxon>
        <taxon>Marchantiopsida</taxon>
        <taxon>Marchantiidae</taxon>
        <taxon>Marchantiales</taxon>
        <taxon>Ricciaceae</taxon>
        <taxon>Riccia</taxon>
    </lineage>
</organism>
<dbReference type="PANTHER" id="PTHR47642:SF5">
    <property type="entry name" value="ATP-DEPENDENT DNA HELICASE"/>
    <property type="match status" value="1"/>
</dbReference>
<keyword evidence="3" id="KW-1185">Reference proteome</keyword>
<comment type="caution">
    <text evidence="2">The sequence shown here is derived from an EMBL/GenBank/DDBJ whole genome shotgun (WGS) entry which is preliminary data.</text>
</comment>
<dbReference type="InterPro" id="IPR027417">
    <property type="entry name" value="P-loop_NTPase"/>
</dbReference>
<dbReference type="EMBL" id="JBHFFA010000002">
    <property type="protein sequence ID" value="KAL2643771.1"/>
    <property type="molecule type" value="Genomic_DNA"/>
</dbReference>
<proteinExistence type="predicted"/>
<gene>
    <name evidence="2" type="ORF">R1flu_011358</name>
</gene>
<reference evidence="2 3" key="1">
    <citation type="submission" date="2024-09" db="EMBL/GenBank/DDBJ databases">
        <title>Chromosome-scale assembly of Riccia fluitans.</title>
        <authorList>
            <person name="Paukszto L."/>
            <person name="Sawicki J."/>
            <person name="Karawczyk K."/>
            <person name="Piernik-Szablinska J."/>
            <person name="Szczecinska M."/>
            <person name="Mazdziarz M."/>
        </authorList>
    </citation>
    <scope>NUCLEOTIDE SEQUENCE [LARGE SCALE GENOMIC DNA]</scope>
    <source>
        <strain evidence="2">Rf_01</strain>
        <tissue evidence="2">Aerial parts of the thallus</tissue>
    </source>
</reference>
<dbReference type="AlphaFoldDB" id="A0ABD1Z7Y0"/>
<dbReference type="Proteomes" id="UP001605036">
    <property type="component" value="Unassembled WGS sequence"/>
</dbReference>
<evidence type="ECO:0000313" key="3">
    <source>
        <dbReference type="Proteomes" id="UP001605036"/>
    </source>
</evidence>
<feature type="region of interest" description="Disordered" evidence="1">
    <location>
        <begin position="323"/>
        <end position="344"/>
    </location>
</feature>
<dbReference type="PANTHER" id="PTHR47642">
    <property type="entry name" value="ATP-DEPENDENT DNA HELICASE"/>
    <property type="match status" value="1"/>
</dbReference>
<dbReference type="SUPFAM" id="SSF52540">
    <property type="entry name" value="P-loop containing nucleoside triphosphate hydrolases"/>
    <property type="match status" value="1"/>
</dbReference>
<evidence type="ECO:0008006" key="4">
    <source>
        <dbReference type="Google" id="ProtNLM"/>
    </source>
</evidence>
<evidence type="ECO:0000256" key="1">
    <source>
        <dbReference type="SAM" id="MobiDB-lite"/>
    </source>
</evidence>
<evidence type="ECO:0000313" key="2">
    <source>
        <dbReference type="EMBL" id="KAL2643771.1"/>
    </source>
</evidence>
<protein>
    <recommendedName>
        <fullName evidence="4">ATP-dependent DNA helicase</fullName>
    </recommendedName>
</protein>
<accession>A0ABD1Z7Y0</accession>